<feature type="region of interest" description="Disordered" evidence="1">
    <location>
        <begin position="86"/>
        <end position="115"/>
    </location>
</feature>
<feature type="compositionally biased region" description="Low complexity" evidence="1">
    <location>
        <begin position="87"/>
        <end position="99"/>
    </location>
</feature>
<evidence type="ECO:0000259" key="2">
    <source>
        <dbReference type="PROSITE" id="PS00028"/>
    </source>
</evidence>
<organism evidence="3 4">
    <name type="scientific">Apatococcus fuscideae</name>
    <dbReference type="NCBI Taxonomy" id="2026836"/>
    <lineage>
        <taxon>Eukaryota</taxon>
        <taxon>Viridiplantae</taxon>
        <taxon>Chlorophyta</taxon>
        <taxon>core chlorophytes</taxon>
        <taxon>Trebouxiophyceae</taxon>
        <taxon>Chlorellales</taxon>
        <taxon>Chlorellaceae</taxon>
        <taxon>Apatococcus</taxon>
    </lineage>
</organism>
<dbReference type="PROSITE" id="PS00028">
    <property type="entry name" value="ZINC_FINGER_C2H2_1"/>
    <property type="match status" value="1"/>
</dbReference>
<proteinExistence type="predicted"/>
<feature type="region of interest" description="Disordered" evidence="1">
    <location>
        <begin position="385"/>
        <end position="474"/>
    </location>
</feature>
<protein>
    <recommendedName>
        <fullName evidence="2">C2H2-type domain-containing protein</fullName>
    </recommendedName>
</protein>
<name>A0AAW1SV62_9CHLO</name>
<dbReference type="PANTHER" id="PTHR13284:SF4">
    <property type="entry name" value="C2H2-TYPE DOMAIN-CONTAINING PROTEIN"/>
    <property type="match status" value="1"/>
</dbReference>
<keyword evidence="4" id="KW-1185">Reference proteome</keyword>
<feature type="region of interest" description="Disordered" evidence="1">
    <location>
        <begin position="846"/>
        <end position="865"/>
    </location>
</feature>
<evidence type="ECO:0000313" key="3">
    <source>
        <dbReference type="EMBL" id="KAK9858849.1"/>
    </source>
</evidence>
<feature type="compositionally biased region" description="Low complexity" evidence="1">
    <location>
        <begin position="1106"/>
        <end position="1118"/>
    </location>
</feature>
<dbReference type="GO" id="GO:0035368">
    <property type="term" value="F:selenocysteine insertion sequence binding"/>
    <property type="evidence" value="ECO:0007669"/>
    <property type="project" value="InterPro"/>
</dbReference>
<feature type="compositionally biased region" description="Polar residues" evidence="1">
    <location>
        <begin position="296"/>
        <end position="309"/>
    </location>
</feature>
<feature type="domain" description="C2H2-type" evidence="2">
    <location>
        <begin position="31"/>
        <end position="52"/>
    </location>
</feature>
<dbReference type="GO" id="GO:0043021">
    <property type="term" value="F:ribonucleoprotein complex binding"/>
    <property type="evidence" value="ECO:0007669"/>
    <property type="project" value="TreeGrafter"/>
</dbReference>
<dbReference type="EMBL" id="JALJOV010000905">
    <property type="protein sequence ID" value="KAK9858849.1"/>
    <property type="molecule type" value="Genomic_DNA"/>
</dbReference>
<dbReference type="SUPFAM" id="SSF55315">
    <property type="entry name" value="L30e-like"/>
    <property type="match status" value="1"/>
</dbReference>
<accession>A0AAW1SV62</accession>
<dbReference type="InterPro" id="IPR040051">
    <property type="entry name" value="SECISBP2"/>
</dbReference>
<dbReference type="InterPro" id="IPR013087">
    <property type="entry name" value="Znf_C2H2_type"/>
</dbReference>
<dbReference type="Proteomes" id="UP001485043">
    <property type="component" value="Unassembled WGS sequence"/>
</dbReference>
<evidence type="ECO:0000313" key="4">
    <source>
        <dbReference type="Proteomes" id="UP001485043"/>
    </source>
</evidence>
<dbReference type="SUPFAM" id="SSF57667">
    <property type="entry name" value="beta-beta-alpha zinc fingers"/>
    <property type="match status" value="1"/>
</dbReference>
<dbReference type="SMART" id="SM00355">
    <property type="entry name" value="ZnF_C2H2"/>
    <property type="match status" value="2"/>
</dbReference>
<reference evidence="3 4" key="1">
    <citation type="journal article" date="2024" name="Nat. Commun.">
        <title>Phylogenomics reveals the evolutionary origins of lichenization in chlorophyte algae.</title>
        <authorList>
            <person name="Puginier C."/>
            <person name="Libourel C."/>
            <person name="Otte J."/>
            <person name="Skaloud P."/>
            <person name="Haon M."/>
            <person name="Grisel S."/>
            <person name="Petersen M."/>
            <person name="Berrin J.G."/>
            <person name="Delaux P.M."/>
            <person name="Dal Grande F."/>
            <person name="Keller J."/>
        </authorList>
    </citation>
    <scope>NUCLEOTIDE SEQUENCE [LARGE SCALE GENOMIC DNA]</scope>
    <source>
        <strain evidence="3 4">SAG 2523</strain>
    </source>
</reference>
<dbReference type="GO" id="GO:0005739">
    <property type="term" value="C:mitochondrion"/>
    <property type="evidence" value="ECO:0007669"/>
    <property type="project" value="TreeGrafter"/>
</dbReference>
<feature type="region of interest" description="Disordered" evidence="1">
    <location>
        <begin position="482"/>
        <end position="501"/>
    </location>
</feature>
<dbReference type="Gene3D" id="3.30.1330.30">
    <property type="match status" value="1"/>
</dbReference>
<dbReference type="AlphaFoldDB" id="A0AAW1SV62"/>
<dbReference type="PANTHER" id="PTHR13284">
    <property type="entry name" value="GH01354P"/>
    <property type="match status" value="1"/>
</dbReference>
<dbReference type="InterPro" id="IPR004038">
    <property type="entry name" value="Ribosomal_eL8/eL30/eS12/Gad45"/>
</dbReference>
<gene>
    <name evidence="3" type="ORF">WJX84_009351</name>
</gene>
<feature type="region of interest" description="Disordered" evidence="1">
    <location>
        <begin position="1032"/>
        <end position="1137"/>
    </location>
</feature>
<dbReference type="Gene3D" id="3.30.160.60">
    <property type="entry name" value="Classic Zinc Finger"/>
    <property type="match status" value="1"/>
</dbReference>
<feature type="region of interest" description="Disordered" evidence="1">
    <location>
        <begin position="255"/>
        <end position="309"/>
    </location>
</feature>
<dbReference type="InterPro" id="IPR036236">
    <property type="entry name" value="Znf_C2H2_sf"/>
</dbReference>
<dbReference type="GO" id="GO:1990904">
    <property type="term" value="C:ribonucleoprotein complex"/>
    <property type="evidence" value="ECO:0007669"/>
    <property type="project" value="TreeGrafter"/>
</dbReference>
<sequence>MVVDSGRSSQTGLMQQAQKSRIDALSGKLRCLSCGRVCPSYTILAQHLKDKHDGINSSDLREEAPASAGHSNGGFSLGELLARKLEAASARPASSPSTGGAPGHRHRDTQPLVAPGPQDIRALLKEFKSRAHFSAAMKGHLRASKKKMSRLKRIIVRERADKAVAVATQAAAQAAAAAAAAKQAHSDLVRDTQDGAQSLSYPANGSAPRSLQTEVMKMAAAEAERRLVEADRLEEAAKATLETRLQEREKLYKVRATRASVSPPPPAGEASPAHSPSKVEAAPSLADNPGAASAARHTQPSLEPSDSSQATPIESVAAFGGALGAWLDSSANRVLGSVPELAEDEDSDEDLGPDGWDDVLSAWMGSAGLPDVWSNAAHAAMPARSSTPEAYTADGQTSAPLRGSAGRAPVGPAPAAARSGDKQPPAAAAAQPSWLRDVSSSDDEAKVEPNPSAANQPVPMLATQDSSSNSQRSVEQLLDALPSRHAGPPTAASPSIAGRPPVIVQPRLSHSSCLDEVSLFHNQLVGTPPDPRGLSAPATLGYDVRELLRQQVRQASSAREGPWWDHTSAVPAAPSLNASFGLQPNLLAQAPALQHRGSSLSILPHTHVSSHFEMPADLGLRAPSLPGPPYGHTATLNSQIASLNSHIAPLDGHMPSFESLRLDGSQQRLAWDASTLPADLSHIPQSWLHQASLLHHDATGLGHPSARRSSIAIGQLPSTGGPSFPGLLPTAGRSLDAGLHSPPGDVRAWLRHTSGAALNDTQGLLGATCDHGTAVDLGMQSLANGLRQHCNVCQVTCTATENFQQHLDSRKHQRNAATAAAAEVDLRQAAAAAAAAAQLAQPLSAQSSTANSPAPGLPQDSGSLAAPVEAGGATTYMGLQANSRTYCCQVITAELNQVVVELLQSLLYWQERARALNPAKAKQKKRLVSGLREVAKAVKSRRARVIIVAPNIEHIQTEGGLDDLLTSILSQAGELGVPVVFALSRKKLGQVFGCRKKMSAIAVLDFSSAEGMYNRMTSLAAAGREDWQQHRANGLEPPAPADEPLDQDLTMPPATPLDLQQPSHPQDPPGENVEWQPAMTGPNAPPFLQQQQQQNVGRSNHHVAMQQQQPGQDAGAAPPASPQHRPPHRLGGEWGGHMDVENRFQGLPPGHMPGQSMPFGFMMPGSYPMQVGSCRIP</sequence>
<dbReference type="InterPro" id="IPR029064">
    <property type="entry name" value="Ribosomal_eL30-like_sf"/>
</dbReference>
<dbReference type="Pfam" id="PF01248">
    <property type="entry name" value="Ribosomal_L7Ae"/>
    <property type="match status" value="1"/>
</dbReference>
<evidence type="ECO:0000256" key="1">
    <source>
        <dbReference type="SAM" id="MobiDB-lite"/>
    </source>
</evidence>
<comment type="caution">
    <text evidence="3">The sequence shown here is derived from an EMBL/GenBank/DDBJ whole genome shotgun (WGS) entry which is preliminary data.</text>
</comment>
<feature type="compositionally biased region" description="Polar residues" evidence="1">
    <location>
        <begin position="385"/>
        <end position="399"/>
    </location>
</feature>
<feature type="compositionally biased region" description="Low complexity" evidence="1">
    <location>
        <begin position="402"/>
        <end position="432"/>
    </location>
</feature>
<feature type="compositionally biased region" description="Polar residues" evidence="1">
    <location>
        <begin position="463"/>
        <end position="474"/>
    </location>
</feature>
<dbReference type="GO" id="GO:0003730">
    <property type="term" value="F:mRNA 3'-UTR binding"/>
    <property type="evidence" value="ECO:0007669"/>
    <property type="project" value="TreeGrafter"/>
</dbReference>